<dbReference type="PRINTS" id="PR00821">
    <property type="entry name" value="TAGLIPASE"/>
</dbReference>
<dbReference type="EMBL" id="JBEDNZ010000006">
    <property type="protein sequence ID" value="KAL0841562.1"/>
    <property type="molecule type" value="Genomic_DNA"/>
</dbReference>
<keyword evidence="5" id="KW-0732">Signal</keyword>
<gene>
    <name evidence="7" type="ORF">ABMA28_015221</name>
</gene>
<dbReference type="Gene3D" id="3.40.50.1820">
    <property type="entry name" value="alpha/beta hydrolase"/>
    <property type="match status" value="1"/>
</dbReference>
<feature type="signal peptide" evidence="5">
    <location>
        <begin position="1"/>
        <end position="18"/>
    </location>
</feature>
<proteinExistence type="inferred from homology"/>
<dbReference type="SUPFAM" id="SSF53474">
    <property type="entry name" value="alpha/beta-Hydrolases"/>
    <property type="match status" value="1"/>
</dbReference>
<comment type="caution">
    <text evidence="7">The sequence shown here is derived from an EMBL/GenBank/DDBJ whole genome shotgun (WGS) entry which is preliminary data.</text>
</comment>
<name>A0ABD0TET2_LOXSC</name>
<dbReference type="InterPro" id="IPR013818">
    <property type="entry name" value="Lipase"/>
</dbReference>
<evidence type="ECO:0000313" key="8">
    <source>
        <dbReference type="Proteomes" id="UP001549921"/>
    </source>
</evidence>
<dbReference type="AlphaFoldDB" id="A0ABD0TET2"/>
<reference evidence="7 8" key="1">
    <citation type="submission" date="2024-06" db="EMBL/GenBank/DDBJ databases">
        <title>A chromosome-level genome assembly of beet webworm, Loxostege sticticalis.</title>
        <authorList>
            <person name="Zhang Y."/>
        </authorList>
    </citation>
    <scope>NUCLEOTIDE SEQUENCE [LARGE SCALE GENOMIC DNA]</scope>
    <source>
        <strain evidence="7">AQ028</strain>
        <tissue evidence="7">Male pupae</tissue>
    </source>
</reference>
<dbReference type="PANTHER" id="PTHR11610:SF178">
    <property type="entry name" value="LIPASE MEMBER H-A-LIKE PROTEIN"/>
    <property type="match status" value="1"/>
</dbReference>
<evidence type="ECO:0000256" key="2">
    <source>
        <dbReference type="ARBA" id="ARBA00010701"/>
    </source>
</evidence>
<feature type="domain" description="Lipase" evidence="6">
    <location>
        <begin position="39"/>
        <end position="307"/>
    </location>
</feature>
<evidence type="ECO:0000256" key="3">
    <source>
        <dbReference type="ARBA" id="ARBA00022525"/>
    </source>
</evidence>
<comment type="similarity">
    <text evidence="2 4">Belongs to the AB hydrolase superfamily. Lipase family.</text>
</comment>
<evidence type="ECO:0000256" key="1">
    <source>
        <dbReference type="ARBA" id="ARBA00004613"/>
    </source>
</evidence>
<dbReference type="Pfam" id="PF00151">
    <property type="entry name" value="Lipase"/>
    <property type="match status" value="1"/>
</dbReference>
<dbReference type="Proteomes" id="UP001549921">
    <property type="component" value="Unassembled WGS sequence"/>
</dbReference>
<keyword evidence="3" id="KW-0964">Secreted</keyword>
<dbReference type="InterPro" id="IPR029058">
    <property type="entry name" value="AB_hydrolase_fold"/>
</dbReference>
<comment type="subcellular location">
    <subcellularLocation>
        <location evidence="1">Secreted</location>
    </subcellularLocation>
</comment>
<feature type="chain" id="PRO_5044881308" description="Lipase domain-containing protein" evidence="5">
    <location>
        <begin position="19"/>
        <end position="336"/>
    </location>
</feature>
<evidence type="ECO:0000259" key="6">
    <source>
        <dbReference type="Pfam" id="PF00151"/>
    </source>
</evidence>
<protein>
    <recommendedName>
        <fullName evidence="6">Lipase domain-containing protein</fullName>
    </recommendedName>
</protein>
<dbReference type="InterPro" id="IPR000734">
    <property type="entry name" value="TAG_lipase"/>
</dbReference>
<evidence type="ECO:0000313" key="7">
    <source>
        <dbReference type="EMBL" id="KAL0841562.1"/>
    </source>
</evidence>
<accession>A0ABD0TET2</accession>
<evidence type="ECO:0000256" key="4">
    <source>
        <dbReference type="RuleBase" id="RU004262"/>
    </source>
</evidence>
<sequence>MKSVLICVVICVVRNVYSNNWTPFRSVLYSELITCDHDKTKNLDVSEVMVYFYDFQNNFNISYPIENAAARITSAYNLDTTRRLIFFVPGYKTHIQKNNPEIMRQTFKDVPNTYLIIVDHSLYTSGKGGRIESYERSVSYAYYIGRAVGKFLAGLHERGYPSKNIHCVGHSLGGQMLGYAGVTYFNMTSEKVWRITGLDPAGPCFSNALIDEQIRSGVADYVEVYHCNTGGLGTTAVLADTDFFFNRKGKTQPHCNAGFLPGYGEYDSAKCSHKACVRYWAVSVSHPGWYLAWSCDSYDDFKDGRCAANQVTLAGYWNPGNATGVFYVSTETYGVV</sequence>
<organism evidence="7 8">
    <name type="scientific">Loxostege sticticalis</name>
    <name type="common">Beet webworm moth</name>
    <dbReference type="NCBI Taxonomy" id="481309"/>
    <lineage>
        <taxon>Eukaryota</taxon>
        <taxon>Metazoa</taxon>
        <taxon>Ecdysozoa</taxon>
        <taxon>Arthropoda</taxon>
        <taxon>Hexapoda</taxon>
        <taxon>Insecta</taxon>
        <taxon>Pterygota</taxon>
        <taxon>Neoptera</taxon>
        <taxon>Endopterygota</taxon>
        <taxon>Lepidoptera</taxon>
        <taxon>Glossata</taxon>
        <taxon>Ditrysia</taxon>
        <taxon>Pyraloidea</taxon>
        <taxon>Crambidae</taxon>
        <taxon>Pyraustinae</taxon>
        <taxon>Loxostege</taxon>
    </lineage>
</organism>
<evidence type="ECO:0000256" key="5">
    <source>
        <dbReference type="SAM" id="SignalP"/>
    </source>
</evidence>
<dbReference type="GO" id="GO:0005576">
    <property type="term" value="C:extracellular region"/>
    <property type="evidence" value="ECO:0007669"/>
    <property type="project" value="UniProtKB-SubCell"/>
</dbReference>
<dbReference type="PANTHER" id="PTHR11610">
    <property type="entry name" value="LIPASE"/>
    <property type="match status" value="1"/>
</dbReference>